<feature type="region of interest" description="Disordered" evidence="1">
    <location>
        <begin position="56"/>
        <end position="97"/>
    </location>
</feature>
<reference evidence="2" key="1">
    <citation type="submission" date="2020-05" db="EMBL/GenBank/DDBJ databases">
        <authorList>
            <person name="Chiriac C."/>
            <person name="Salcher M."/>
            <person name="Ghai R."/>
            <person name="Kavagutti S V."/>
        </authorList>
    </citation>
    <scope>NUCLEOTIDE SEQUENCE</scope>
</reference>
<protein>
    <submittedName>
        <fullName evidence="2">Unannotated protein</fullName>
    </submittedName>
</protein>
<accession>A0A6J5ZRJ7</accession>
<evidence type="ECO:0000256" key="1">
    <source>
        <dbReference type="SAM" id="MobiDB-lite"/>
    </source>
</evidence>
<dbReference type="AlphaFoldDB" id="A0A6J5ZRJ7"/>
<sequence length="155" mass="16230">MRASTLIAAMTSELSHNIFRSAIAMMSMPSMPSVPLIRARPSFSRSSTGSMPAFLRSCGTASSTPSGPVALPSPIKTRAQCDSGARSPLQPKDPNSRTIGVMPALSSAAIVSTTMGRTPVCPEHKVLSRSAINARTTSRSTGAPMPAACERINER</sequence>
<evidence type="ECO:0000313" key="2">
    <source>
        <dbReference type="EMBL" id="CAB4343982.1"/>
    </source>
</evidence>
<proteinExistence type="predicted"/>
<name>A0A6J5ZRJ7_9ZZZZ</name>
<dbReference type="EMBL" id="CAESAJ010000180">
    <property type="protein sequence ID" value="CAB4343982.1"/>
    <property type="molecule type" value="Genomic_DNA"/>
</dbReference>
<organism evidence="2">
    <name type="scientific">freshwater metagenome</name>
    <dbReference type="NCBI Taxonomy" id="449393"/>
    <lineage>
        <taxon>unclassified sequences</taxon>
        <taxon>metagenomes</taxon>
        <taxon>ecological metagenomes</taxon>
    </lineage>
</organism>
<gene>
    <name evidence="2" type="ORF">UFOPK3770_01239</name>
</gene>